<feature type="compositionally biased region" description="Basic and acidic residues" evidence="1">
    <location>
        <begin position="62"/>
        <end position="76"/>
    </location>
</feature>
<evidence type="ECO:0000256" key="1">
    <source>
        <dbReference type="SAM" id="MobiDB-lite"/>
    </source>
</evidence>
<dbReference type="OrthoDB" id="28818at2759"/>
<feature type="non-terminal residue" evidence="2">
    <location>
        <position position="196"/>
    </location>
</feature>
<gene>
    <name evidence="2" type="ORF">PACLA_8A087751</name>
</gene>
<accession>A0A7D9M9Y9</accession>
<dbReference type="AlphaFoldDB" id="A0A7D9M9Y9"/>
<evidence type="ECO:0000313" key="3">
    <source>
        <dbReference type="Proteomes" id="UP001152795"/>
    </source>
</evidence>
<keyword evidence="3" id="KW-1185">Reference proteome</keyword>
<comment type="caution">
    <text evidence="2">The sequence shown here is derived from an EMBL/GenBank/DDBJ whole genome shotgun (WGS) entry which is preliminary data.</text>
</comment>
<evidence type="ECO:0000313" key="2">
    <source>
        <dbReference type="EMBL" id="CAB4044722.1"/>
    </source>
</evidence>
<dbReference type="EMBL" id="CACRXK020035953">
    <property type="protein sequence ID" value="CAB4044722.1"/>
    <property type="molecule type" value="Genomic_DNA"/>
</dbReference>
<proteinExistence type="predicted"/>
<reference evidence="2" key="1">
    <citation type="submission" date="2020-04" db="EMBL/GenBank/DDBJ databases">
        <authorList>
            <person name="Alioto T."/>
            <person name="Alioto T."/>
            <person name="Gomez Garrido J."/>
        </authorList>
    </citation>
    <scope>NUCLEOTIDE SEQUENCE</scope>
    <source>
        <strain evidence="2">A484AB</strain>
    </source>
</reference>
<organism evidence="2 3">
    <name type="scientific">Paramuricea clavata</name>
    <name type="common">Red gorgonian</name>
    <name type="synonym">Violescent sea-whip</name>
    <dbReference type="NCBI Taxonomy" id="317549"/>
    <lineage>
        <taxon>Eukaryota</taxon>
        <taxon>Metazoa</taxon>
        <taxon>Cnidaria</taxon>
        <taxon>Anthozoa</taxon>
        <taxon>Octocorallia</taxon>
        <taxon>Malacalcyonacea</taxon>
        <taxon>Plexauridae</taxon>
        <taxon>Paramuricea</taxon>
    </lineage>
</organism>
<dbReference type="Proteomes" id="UP001152795">
    <property type="component" value="Unassembled WGS sequence"/>
</dbReference>
<feature type="non-terminal residue" evidence="2">
    <location>
        <position position="1"/>
    </location>
</feature>
<sequence length="196" mass="22238">LGIKAKTKWSTPGGYCKIFEDENLTIRWYTDSFSLTINGEDSSRRMDKLALLASEESATAEVNKERSLSTGEKFENGADVENEDDNDDGTLERSTNGEECFSTNSNDPINTDSIIEQVDNKILNLKKEFTLKICELNQQISELKANDTRSLSQDKTIVDLKREEQQLKDENRDVSENVLNLSLIVSDIKTKLKEYQ</sequence>
<feature type="compositionally biased region" description="Acidic residues" evidence="1">
    <location>
        <begin position="78"/>
        <end position="89"/>
    </location>
</feature>
<name>A0A7D9M9Y9_PARCT</name>
<protein>
    <submittedName>
        <fullName evidence="2">Uncharacterized protein</fullName>
    </submittedName>
</protein>
<feature type="region of interest" description="Disordered" evidence="1">
    <location>
        <begin position="61"/>
        <end position="108"/>
    </location>
</feature>